<organism evidence="6 7">
    <name type="scientific">Candidatus Shapirobacteria bacterium CG08_land_8_20_14_0_20_39_18</name>
    <dbReference type="NCBI Taxonomy" id="1974883"/>
    <lineage>
        <taxon>Bacteria</taxon>
        <taxon>Candidatus Shapironibacteriota</taxon>
    </lineage>
</organism>
<sequence length="62" mass="7682">MATIVKKKPGQTDDQLIAQFKKKVLYEEIIEEVREREFYTKPSRKRYERERANKNRKPSRYY</sequence>
<keyword evidence="2 6" id="KW-0689">Ribosomal protein</keyword>
<feature type="compositionally biased region" description="Basic and acidic residues" evidence="5">
    <location>
        <begin position="41"/>
        <end position="53"/>
    </location>
</feature>
<accession>A0A2M6XC90</accession>
<dbReference type="GO" id="GO:0003735">
    <property type="term" value="F:structural constituent of ribosome"/>
    <property type="evidence" value="ECO:0007669"/>
    <property type="project" value="InterPro"/>
</dbReference>
<dbReference type="Proteomes" id="UP000228996">
    <property type="component" value="Unassembled WGS sequence"/>
</dbReference>
<name>A0A2M6XC90_9BACT</name>
<dbReference type="EMBL" id="PEYO01000019">
    <property type="protein sequence ID" value="PIU03282.1"/>
    <property type="molecule type" value="Genomic_DNA"/>
</dbReference>
<evidence type="ECO:0000256" key="5">
    <source>
        <dbReference type="SAM" id="MobiDB-lite"/>
    </source>
</evidence>
<comment type="caution">
    <text evidence="6">The sequence shown here is derived from an EMBL/GenBank/DDBJ whole genome shotgun (WGS) entry which is preliminary data.</text>
</comment>
<evidence type="ECO:0000313" key="6">
    <source>
        <dbReference type="EMBL" id="PIU03282.1"/>
    </source>
</evidence>
<dbReference type="Pfam" id="PF01165">
    <property type="entry name" value="Ribosomal_S21"/>
    <property type="match status" value="1"/>
</dbReference>
<protein>
    <recommendedName>
        <fullName evidence="4">Small ribosomal subunit protein bS21</fullName>
    </recommendedName>
</protein>
<dbReference type="NCBIfam" id="TIGR00030">
    <property type="entry name" value="S21p"/>
    <property type="match status" value="1"/>
</dbReference>
<evidence type="ECO:0000256" key="4">
    <source>
        <dbReference type="ARBA" id="ARBA00035135"/>
    </source>
</evidence>
<evidence type="ECO:0000256" key="1">
    <source>
        <dbReference type="ARBA" id="ARBA00006640"/>
    </source>
</evidence>
<evidence type="ECO:0000256" key="3">
    <source>
        <dbReference type="ARBA" id="ARBA00023274"/>
    </source>
</evidence>
<dbReference type="GO" id="GO:1990904">
    <property type="term" value="C:ribonucleoprotein complex"/>
    <property type="evidence" value="ECO:0007669"/>
    <property type="project" value="UniProtKB-KW"/>
</dbReference>
<dbReference type="AlphaFoldDB" id="A0A2M6XC90"/>
<comment type="similarity">
    <text evidence="1">Belongs to the bacterial ribosomal protein bS21 family.</text>
</comment>
<dbReference type="Gene3D" id="1.20.5.1150">
    <property type="entry name" value="Ribosomal protein S8"/>
    <property type="match status" value="1"/>
</dbReference>
<dbReference type="GO" id="GO:0005840">
    <property type="term" value="C:ribosome"/>
    <property type="evidence" value="ECO:0007669"/>
    <property type="project" value="UniProtKB-KW"/>
</dbReference>
<proteinExistence type="inferred from homology"/>
<evidence type="ECO:0000256" key="2">
    <source>
        <dbReference type="ARBA" id="ARBA00022980"/>
    </source>
</evidence>
<dbReference type="GO" id="GO:0006412">
    <property type="term" value="P:translation"/>
    <property type="evidence" value="ECO:0007669"/>
    <property type="project" value="InterPro"/>
</dbReference>
<keyword evidence="3" id="KW-0687">Ribonucleoprotein</keyword>
<gene>
    <name evidence="6" type="primary">rpsU</name>
    <name evidence="6" type="ORF">COT44_04105</name>
</gene>
<reference evidence="7" key="1">
    <citation type="submission" date="2017-09" db="EMBL/GenBank/DDBJ databases">
        <title>Depth-based differentiation of microbial function through sediment-hosted aquifers and enrichment of novel symbionts in the deep terrestrial subsurface.</title>
        <authorList>
            <person name="Probst A.J."/>
            <person name="Ladd B."/>
            <person name="Jarett J.K."/>
            <person name="Geller-Mcgrath D.E."/>
            <person name="Sieber C.M.K."/>
            <person name="Emerson J.B."/>
            <person name="Anantharaman K."/>
            <person name="Thomas B.C."/>
            <person name="Malmstrom R."/>
            <person name="Stieglmeier M."/>
            <person name="Klingl A."/>
            <person name="Woyke T."/>
            <person name="Ryan C.M."/>
            <person name="Banfield J.F."/>
        </authorList>
    </citation>
    <scope>NUCLEOTIDE SEQUENCE [LARGE SCALE GENOMIC DNA]</scope>
</reference>
<evidence type="ECO:0000313" key="7">
    <source>
        <dbReference type="Proteomes" id="UP000228996"/>
    </source>
</evidence>
<dbReference type="InterPro" id="IPR038380">
    <property type="entry name" value="Ribosomal_bS21_sf"/>
</dbReference>
<feature type="region of interest" description="Disordered" evidence="5">
    <location>
        <begin position="41"/>
        <end position="62"/>
    </location>
</feature>
<dbReference type="InterPro" id="IPR001911">
    <property type="entry name" value="Ribosomal_bS21"/>
</dbReference>